<reference evidence="1 2" key="1">
    <citation type="journal article" date="2018" name="Front. Microbiol.">
        <title>Hydrolytic Capabilities as a Key to Environmental Success: Chitinolytic and Cellulolytic Acidobacteria From Acidic Sub-arctic Soils and Boreal Peatlands.</title>
        <authorList>
            <person name="Belova S.E."/>
            <person name="Ravin N.V."/>
            <person name="Pankratov T.A."/>
            <person name="Rakitin A.L."/>
            <person name="Ivanova A.A."/>
            <person name="Beletsky A.V."/>
            <person name="Mardanov A.V."/>
            <person name="Sinninghe Damste J.S."/>
            <person name="Dedysh S.N."/>
        </authorList>
    </citation>
    <scope>NUCLEOTIDE SEQUENCE [LARGE SCALE GENOMIC DNA]</scope>
    <source>
        <strain evidence="1 2">SBC82</strain>
    </source>
</reference>
<proteinExistence type="predicted"/>
<evidence type="ECO:0000313" key="2">
    <source>
        <dbReference type="Proteomes" id="UP000253606"/>
    </source>
</evidence>
<protein>
    <submittedName>
        <fullName evidence="1">Uncharacterized protein</fullName>
    </submittedName>
</protein>
<dbReference type="KEGG" id="abas:ACPOL_6177"/>
<gene>
    <name evidence="1" type="ORF">ACPOL_6177</name>
</gene>
<name>A0A2Z5G8L0_9BACT</name>
<evidence type="ECO:0000313" key="1">
    <source>
        <dbReference type="EMBL" id="AXC15421.1"/>
    </source>
</evidence>
<sequence>MRVRIIGLGTNWWSARPLDVADPFCLRRHAAWFNSAGLRYGNRLRLCWVYPGQVRFNRSSGFNPEFPDHVLGRAVECNEPNRMHGRMHLLITRLLDQNATPEGYLVTLTERMGGSIRFSRPGWKSDGVQLISVSLRRDRYEFMALMRGNDWIESNLGRWVLSGDLTRLELSSASWGGEL</sequence>
<accession>A0A2Z5G8L0</accession>
<dbReference type="Proteomes" id="UP000253606">
    <property type="component" value="Chromosome"/>
</dbReference>
<dbReference type="RefSeq" id="WP_114210083.1">
    <property type="nucleotide sequence ID" value="NZ_CP030840.1"/>
</dbReference>
<dbReference type="OrthoDB" id="113165at2"/>
<organism evidence="1 2">
    <name type="scientific">Acidisarcina polymorpha</name>
    <dbReference type="NCBI Taxonomy" id="2211140"/>
    <lineage>
        <taxon>Bacteria</taxon>
        <taxon>Pseudomonadati</taxon>
        <taxon>Acidobacteriota</taxon>
        <taxon>Terriglobia</taxon>
        <taxon>Terriglobales</taxon>
        <taxon>Acidobacteriaceae</taxon>
        <taxon>Acidisarcina</taxon>
    </lineage>
</organism>
<dbReference type="EMBL" id="CP030840">
    <property type="protein sequence ID" value="AXC15421.1"/>
    <property type="molecule type" value="Genomic_DNA"/>
</dbReference>
<dbReference type="AlphaFoldDB" id="A0A2Z5G8L0"/>
<keyword evidence="2" id="KW-1185">Reference proteome</keyword>